<dbReference type="PANTHER" id="PTHR38794">
    <property type="entry name" value="INTEGRAL MEMBRANE PROTEIN"/>
    <property type="match status" value="1"/>
</dbReference>
<reference evidence="3" key="1">
    <citation type="journal article" date="2020" name="Stud. Mycol.">
        <title>101 Dothideomycetes genomes: a test case for predicting lifestyles and emergence of pathogens.</title>
        <authorList>
            <person name="Haridas S."/>
            <person name="Albert R."/>
            <person name="Binder M."/>
            <person name="Bloem J."/>
            <person name="Labutti K."/>
            <person name="Salamov A."/>
            <person name="Andreopoulos B."/>
            <person name="Baker S."/>
            <person name="Barry K."/>
            <person name="Bills G."/>
            <person name="Bluhm B."/>
            <person name="Cannon C."/>
            <person name="Castanera R."/>
            <person name="Culley D."/>
            <person name="Daum C."/>
            <person name="Ezra D."/>
            <person name="Gonzalez J."/>
            <person name="Henrissat B."/>
            <person name="Kuo A."/>
            <person name="Liang C."/>
            <person name="Lipzen A."/>
            <person name="Lutzoni F."/>
            <person name="Magnuson J."/>
            <person name="Mondo S."/>
            <person name="Nolan M."/>
            <person name="Ohm R."/>
            <person name="Pangilinan J."/>
            <person name="Park H.-J."/>
            <person name="Ramirez L."/>
            <person name="Alfaro M."/>
            <person name="Sun H."/>
            <person name="Tritt A."/>
            <person name="Yoshinaga Y."/>
            <person name="Zwiers L.-H."/>
            <person name="Turgeon B."/>
            <person name="Goodwin S."/>
            <person name="Spatafora J."/>
            <person name="Crous P."/>
            <person name="Grigoriev I."/>
        </authorList>
    </citation>
    <scope>NUCLEOTIDE SEQUENCE</scope>
    <source>
        <strain evidence="3">ATCC 74209</strain>
    </source>
</reference>
<feature type="transmembrane region" description="Helical" evidence="1">
    <location>
        <begin position="20"/>
        <end position="40"/>
    </location>
</feature>
<accession>A0A9P4MPF1</accession>
<keyword evidence="1" id="KW-1133">Transmembrane helix</keyword>
<dbReference type="InterPro" id="IPR049326">
    <property type="entry name" value="Rhodopsin_dom_fungi"/>
</dbReference>
<keyword evidence="4" id="KW-1185">Reference proteome</keyword>
<dbReference type="Pfam" id="PF20684">
    <property type="entry name" value="Fung_rhodopsin"/>
    <property type="match status" value="1"/>
</dbReference>
<evidence type="ECO:0000313" key="4">
    <source>
        <dbReference type="Proteomes" id="UP000799536"/>
    </source>
</evidence>
<dbReference type="EMBL" id="ML994015">
    <property type="protein sequence ID" value="KAF2200589.1"/>
    <property type="molecule type" value="Genomic_DNA"/>
</dbReference>
<keyword evidence="1" id="KW-0472">Membrane</keyword>
<feature type="transmembrane region" description="Helical" evidence="1">
    <location>
        <begin position="60"/>
        <end position="79"/>
    </location>
</feature>
<comment type="caution">
    <text evidence="3">The sequence shown here is derived from an EMBL/GenBank/DDBJ whole genome shotgun (WGS) entry which is preliminary data.</text>
</comment>
<dbReference type="AlphaFoldDB" id="A0A9P4MPF1"/>
<evidence type="ECO:0000256" key="1">
    <source>
        <dbReference type="SAM" id="Phobius"/>
    </source>
</evidence>
<evidence type="ECO:0000313" key="3">
    <source>
        <dbReference type="EMBL" id="KAF2200589.1"/>
    </source>
</evidence>
<dbReference type="Proteomes" id="UP000799536">
    <property type="component" value="Unassembled WGS sequence"/>
</dbReference>
<protein>
    <recommendedName>
        <fullName evidence="2">Rhodopsin domain-containing protein</fullName>
    </recommendedName>
</protein>
<name>A0A9P4MPF1_9PLEO</name>
<evidence type="ECO:0000259" key="2">
    <source>
        <dbReference type="Pfam" id="PF20684"/>
    </source>
</evidence>
<feature type="transmembrane region" description="Helical" evidence="1">
    <location>
        <begin position="246"/>
        <end position="269"/>
    </location>
</feature>
<feature type="non-terminal residue" evidence="3">
    <location>
        <position position="270"/>
    </location>
</feature>
<keyword evidence="1" id="KW-0812">Transmembrane</keyword>
<feature type="transmembrane region" description="Helical" evidence="1">
    <location>
        <begin position="99"/>
        <end position="122"/>
    </location>
</feature>
<feature type="transmembrane region" description="Helical" evidence="1">
    <location>
        <begin position="175"/>
        <end position="198"/>
    </location>
</feature>
<dbReference type="PANTHER" id="PTHR38794:SF1">
    <property type="entry name" value="INTEGRAL MEMBRANE PROTEIN"/>
    <property type="match status" value="1"/>
</dbReference>
<organism evidence="3 4">
    <name type="scientific">Delitschia confertaspora ATCC 74209</name>
    <dbReference type="NCBI Taxonomy" id="1513339"/>
    <lineage>
        <taxon>Eukaryota</taxon>
        <taxon>Fungi</taxon>
        <taxon>Dikarya</taxon>
        <taxon>Ascomycota</taxon>
        <taxon>Pezizomycotina</taxon>
        <taxon>Dothideomycetes</taxon>
        <taxon>Pleosporomycetidae</taxon>
        <taxon>Pleosporales</taxon>
        <taxon>Delitschiaceae</taxon>
        <taxon>Delitschia</taxon>
    </lineage>
</organism>
<feature type="domain" description="Rhodopsin" evidence="2">
    <location>
        <begin position="42"/>
        <end position="270"/>
    </location>
</feature>
<sequence>MILRPISLAVRADPITSSNKSTAIIIATCVLLAIFILLFLSREAIKLVVLRKFQVDDLLILIATVFAVALSVTTLVLASKGLGKLEPLLLERANTIQKGYYVSDALYISSICFAKLSLVAFFHEISINQRERRIVWVFGLFILLWSTASFLVSTFQCGLPRPWEVFTLHCINHGYFWIIYCIIDMTTDVAIIMLAVNLVAYLKVKLSRKICLVACFAPRIFVIGAALARLIYLYPITPHTHPEYSLWVPVICTQVQVCLSISTVCIPYMK</sequence>
<feature type="transmembrane region" description="Helical" evidence="1">
    <location>
        <begin position="134"/>
        <end position="155"/>
    </location>
</feature>
<gene>
    <name evidence="3" type="ORF">GQ43DRAFT_373454</name>
</gene>
<feature type="transmembrane region" description="Helical" evidence="1">
    <location>
        <begin position="210"/>
        <end position="234"/>
    </location>
</feature>
<proteinExistence type="predicted"/>
<dbReference type="OrthoDB" id="3918601at2759"/>